<dbReference type="Gene3D" id="3.30.110.40">
    <property type="entry name" value="TusA-like domain"/>
    <property type="match status" value="1"/>
</dbReference>
<evidence type="ECO:0000256" key="1">
    <source>
        <dbReference type="ARBA" id="ARBA00008984"/>
    </source>
</evidence>
<dbReference type="PANTHER" id="PTHR33279:SF19">
    <property type="entry name" value="SSL1707 PROTEIN"/>
    <property type="match status" value="1"/>
</dbReference>
<dbReference type="SUPFAM" id="SSF64307">
    <property type="entry name" value="SirA-like"/>
    <property type="match status" value="1"/>
</dbReference>
<gene>
    <name evidence="3" type="ORF">ACEUDJ_12185</name>
</gene>
<protein>
    <submittedName>
        <fullName evidence="3">Sulfurtransferase TusA family protein</fullName>
    </submittedName>
</protein>
<keyword evidence="4" id="KW-1185">Reference proteome</keyword>
<proteinExistence type="inferred from homology"/>
<name>A0ABW9GR50_9GAMM</name>
<evidence type="ECO:0000259" key="2">
    <source>
        <dbReference type="Pfam" id="PF01206"/>
    </source>
</evidence>
<dbReference type="GeneID" id="97220870"/>
<dbReference type="InterPro" id="IPR001455">
    <property type="entry name" value="TusA-like"/>
</dbReference>
<comment type="similarity">
    <text evidence="1">Belongs to the sulfur carrier protein TusA family.</text>
</comment>
<comment type="caution">
    <text evidence="3">The sequence shown here is derived from an EMBL/GenBank/DDBJ whole genome shotgun (WGS) entry which is preliminary data.</text>
</comment>
<evidence type="ECO:0000313" key="4">
    <source>
        <dbReference type="Proteomes" id="UP001630969"/>
    </source>
</evidence>
<organism evidence="3 4">
    <name type="scientific">Aeromonas bivalvium</name>
    <dbReference type="NCBI Taxonomy" id="440079"/>
    <lineage>
        <taxon>Bacteria</taxon>
        <taxon>Pseudomonadati</taxon>
        <taxon>Pseudomonadota</taxon>
        <taxon>Gammaproteobacteria</taxon>
        <taxon>Aeromonadales</taxon>
        <taxon>Aeromonadaceae</taxon>
        <taxon>Aeromonas</taxon>
    </lineage>
</organism>
<evidence type="ECO:0000313" key="3">
    <source>
        <dbReference type="EMBL" id="MFM4893623.1"/>
    </source>
</evidence>
<dbReference type="CDD" id="cd00291">
    <property type="entry name" value="SirA_YedF_YeeD"/>
    <property type="match status" value="1"/>
</dbReference>
<dbReference type="RefSeq" id="WP_041996463.1">
    <property type="nucleotide sequence ID" value="NZ_CDBT01000020.1"/>
</dbReference>
<accession>A0ABW9GR50</accession>
<sequence length="77" mass="8548">MEHLDLTPYRCPEPLIMVKLWLRQATPGQALAISLADPGSRRDIPAYLTRQGHAVVLCQQTPARLQLQLTVGEPPCC</sequence>
<dbReference type="Pfam" id="PF01206">
    <property type="entry name" value="TusA"/>
    <property type="match status" value="1"/>
</dbReference>
<dbReference type="InterPro" id="IPR036868">
    <property type="entry name" value="TusA-like_sf"/>
</dbReference>
<dbReference type="Proteomes" id="UP001630969">
    <property type="component" value="Unassembled WGS sequence"/>
</dbReference>
<feature type="domain" description="UPF0033" evidence="2">
    <location>
        <begin position="4"/>
        <end position="63"/>
    </location>
</feature>
<reference evidence="3 4" key="1">
    <citation type="submission" date="2024-09" db="EMBL/GenBank/DDBJ databases">
        <title>Aeromonas strains Genome sequencing and assembly.</title>
        <authorList>
            <person name="Hu X."/>
            <person name="Tang B."/>
        </authorList>
    </citation>
    <scope>NUCLEOTIDE SEQUENCE [LARGE SCALE GENOMIC DNA]</scope>
    <source>
        <strain evidence="3 4">NB23SCDHY001</strain>
    </source>
</reference>
<dbReference type="EMBL" id="JBGXBU010000004">
    <property type="protein sequence ID" value="MFM4893623.1"/>
    <property type="molecule type" value="Genomic_DNA"/>
</dbReference>
<dbReference type="PANTHER" id="PTHR33279">
    <property type="entry name" value="SULFUR CARRIER PROTEIN YEDF-RELATED"/>
    <property type="match status" value="1"/>
</dbReference>